<dbReference type="KEGG" id="chn:A605_13040"/>
<evidence type="ECO:0000256" key="5">
    <source>
        <dbReference type="ARBA" id="ARBA00022989"/>
    </source>
</evidence>
<evidence type="ECO:0000256" key="6">
    <source>
        <dbReference type="ARBA" id="ARBA00023136"/>
    </source>
</evidence>
<evidence type="ECO:0000256" key="4">
    <source>
        <dbReference type="ARBA" id="ARBA00022692"/>
    </source>
</evidence>
<feature type="transmembrane region" description="Helical" evidence="7">
    <location>
        <begin position="78"/>
        <end position="96"/>
    </location>
</feature>
<keyword evidence="6 7" id="KW-0472">Membrane</keyword>
<evidence type="ECO:0000256" key="7">
    <source>
        <dbReference type="SAM" id="Phobius"/>
    </source>
</evidence>
<feature type="transmembrane region" description="Helical" evidence="7">
    <location>
        <begin position="45"/>
        <end position="66"/>
    </location>
</feature>
<gene>
    <name evidence="9" type="ORF">A605_13040</name>
</gene>
<sequence>MDGDTAVAVRDRSRWPGILGRYLPDPWQRLADCLIVLTVCAVADLTYPLLTAVGILLILTVVPRLYRFRLGISVLDELPRLLVVGTIAPYVASSVLNPELSSFHDVVFSLVTAGGLVFSRVIVAALLRARRRRNPAVLSRTLILGCCSVARQLCRDLKNTPTFGLLPVALIDRDPEPGPDIPGLSLEPLEDNLPELIRKYSATTVIIAFSRCPDDHLLTVLRSCVREEAELYLVPRLPEYHAMDNATEMIGAIPLRHVPRAAHRSLTWFLKRPFDLLVSGLALWALSPLLLVLAVLVKLDTRTAPVLFRQERIGLDGKPFELLKFRTLTPADPGESDSRWNIAGDARLTPLGAAMRRFSLDELPQLYNVFRGDMTLVGPRPERPYFVHKFGQELPGYHARHRVPVGLTGWAAINGFRGDTSIRDRVLYDNYYIENWSPWLDVKVLLLTVRAVVGGNGG</sequence>
<dbReference type="InterPro" id="IPR003362">
    <property type="entry name" value="Bact_transf"/>
</dbReference>
<evidence type="ECO:0000313" key="9">
    <source>
        <dbReference type="EMBL" id="AGF73604.1"/>
    </source>
</evidence>
<dbReference type="GO" id="GO:0016020">
    <property type="term" value="C:membrane"/>
    <property type="evidence" value="ECO:0007669"/>
    <property type="project" value="UniProtKB-SubCell"/>
</dbReference>
<dbReference type="eggNOG" id="COG2148">
    <property type="taxonomic scope" value="Bacteria"/>
</dbReference>
<dbReference type="Gene3D" id="3.40.50.720">
    <property type="entry name" value="NAD(P)-binding Rossmann-like Domain"/>
    <property type="match status" value="1"/>
</dbReference>
<organism evidence="9 10">
    <name type="scientific">Corynebacterium halotolerans YIM 70093 = DSM 44683</name>
    <dbReference type="NCBI Taxonomy" id="1121362"/>
    <lineage>
        <taxon>Bacteria</taxon>
        <taxon>Bacillati</taxon>
        <taxon>Actinomycetota</taxon>
        <taxon>Actinomycetes</taxon>
        <taxon>Mycobacteriales</taxon>
        <taxon>Corynebacteriaceae</taxon>
        <taxon>Corynebacterium</taxon>
    </lineage>
</organism>
<keyword evidence="10" id="KW-1185">Reference proteome</keyword>
<dbReference type="EMBL" id="CP003697">
    <property type="protein sequence ID" value="AGF73604.1"/>
    <property type="molecule type" value="Genomic_DNA"/>
</dbReference>
<keyword evidence="5 7" id="KW-1133">Transmembrane helix</keyword>
<dbReference type="AlphaFoldDB" id="M1N107"/>
<dbReference type="Pfam" id="PF02397">
    <property type="entry name" value="Bac_transf"/>
    <property type="match status" value="1"/>
</dbReference>
<comment type="subcellular location">
    <subcellularLocation>
        <location evidence="1">Membrane</location>
        <topology evidence="1">Multi-pass membrane protein</topology>
    </subcellularLocation>
</comment>
<feature type="domain" description="Bacterial sugar transferase" evidence="8">
    <location>
        <begin position="271"/>
        <end position="453"/>
    </location>
</feature>
<dbReference type="NCBIfam" id="TIGR03025">
    <property type="entry name" value="EPS_sugtrans"/>
    <property type="match status" value="1"/>
</dbReference>
<dbReference type="STRING" id="1121362.A605_13040"/>
<dbReference type="InterPro" id="IPR017475">
    <property type="entry name" value="EPS_sugar_tfrase"/>
</dbReference>
<feature type="transmembrane region" description="Helical" evidence="7">
    <location>
        <begin position="274"/>
        <end position="297"/>
    </location>
</feature>
<dbReference type="PANTHER" id="PTHR30576">
    <property type="entry name" value="COLANIC BIOSYNTHESIS UDP-GLUCOSE LIPID CARRIER TRANSFERASE"/>
    <property type="match status" value="1"/>
</dbReference>
<evidence type="ECO:0000313" key="10">
    <source>
        <dbReference type="Proteomes" id="UP000011723"/>
    </source>
</evidence>
<keyword evidence="4 7" id="KW-0812">Transmembrane</keyword>
<accession>M1N107</accession>
<proteinExistence type="inferred from homology"/>
<protein>
    <recommendedName>
        <fullName evidence="8">Bacterial sugar transferase domain-containing protein</fullName>
    </recommendedName>
</protein>
<feature type="transmembrane region" description="Helical" evidence="7">
    <location>
        <begin position="108"/>
        <end position="127"/>
    </location>
</feature>
<name>M1N107_9CORY</name>
<dbReference type="PANTHER" id="PTHR30576:SF0">
    <property type="entry name" value="UNDECAPRENYL-PHOSPHATE N-ACETYLGALACTOSAMINYL 1-PHOSPHATE TRANSFERASE-RELATED"/>
    <property type="match status" value="1"/>
</dbReference>
<comment type="similarity">
    <text evidence="2">Belongs to the bacterial sugar transferase family.</text>
</comment>
<evidence type="ECO:0000256" key="1">
    <source>
        <dbReference type="ARBA" id="ARBA00004141"/>
    </source>
</evidence>
<reference evidence="9 10" key="1">
    <citation type="journal article" date="2012" name="Stand. Genomic Sci.">
        <title>Genome sequence of the halotolerant bacterium Corynebacterium halotolerans type strain YIM 70093(T) (= DSM 44683(T)).</title>
        <authorList>
            <person name="Ruckert C."/>
            <person name="Albersmeier A."/>
            <person name="Al-Dilaimi A."/>
            <person name="Niehaus K."/>
            <person name="Szczepanowski R."/>
            <person name="Kalinowski J."/>
        </authorList>
    </citation>
    <scope>NUCLEOTIDE SEQUENCE [LARGE SCALE GENOMIC DNA]</scope>
    <source>
        <strain evidence="9">YIM 70093</strain>
    </source>
</reference>
<evidence type="ECO:0000256" key="3">
    <source>
        <dbReference type="ARBA" id="ARBA00022679"/>
    </source>
</evidence>
<dbReference type="PATRIC" id="fig|1121362.3.peg.2649"/>
<dbReference type="GO" id="GO:0016780">
    <property type="term" value="F:phosphotransferase activity, for other substituted phosphate groups"/>
    <property type="evidence" value="ECO:0007669"/>
    <property type="project" value="TreeGrafter"/>
</dbReference>
<dbReference type="HOGENOM" id="CLU_024920_0_1_11"/>
<evidence type="ECO:0000256" key="2">
    <source>
        <dbReference type="ARBA" id="ARBA00006464"/>
    </source>
</evidence>
<keyword evidence="3" id="KW-0808">Transferase</keyword>
<dbReference type="Proteomes" id="UP000011723">
    <property type="component" value="Chromosome"/>
</dbReference>
<evidence type="ECO:0000259" key="8">
    <source>
        <dbReference type="Pfam" id="PF02397"/>
    </source>
</evidence>